<protein>
    <submittedName>
        <fullName evidence="3">Uncharacterized protein</fullName>
    </submittedName>
</protein>
<feature type="region of interest" description="Disordered" evidence="1">
    <location>
        <begin position="346"/>
        <end position="365"/>
    </location>
</feature>
<feature type="chain" id="PRO_5032783190" evidence="2">
    <location>
        <begin position="22"/>
        <end position="365"/>
    </location>
</feature>
<name>A0A813DPU3_POLGL</name>
<sequence>MDKHSLVMVPWMMLTLGLMLSQPDLQLYLSDCIHQSVDLVSSSGSPGEAYMRSLFSSMVADRTVQPKVHDDAKEHGFVLVPSLDAMRRRRRRHSCQGCEDDGFEISLTKAKTRGKGMRRREQEITQQAKDAQAANHTCVAEQRQDSQKHAANDGDRSDLIGKSTIDFHRDCGTIFVLCAEDTFRKLAIQKIEQAEEQIGERGAHTAVELLFGMVLTGPARPPEAATAQNSFASHETVTINREPFDIAVGHCLLLGEETLQIGTKLLRTYSLSGTSSGNGIADIDKEKRAEEGKEKKMAPIMPVTSRKTDGFPALYKLALVQHNNVSRSHGNISTQVRNQRRALERKRAYSGYGSAQHAHSAHRQQ</sequence>
<feature type="signal peptide" evidence="2">
    <location>
        <begin position="1"/>
        <end position="21"/>
    </location>
</feature>
<dbReference type="EMBL" id="CAJNNV010003490">
    <property type="protein sequence ID" value="CAE8589116.1"/>
    <property type="molecule type" value="Genomic_DNA"/>
</dbReference>
<keyword evidence="4" id="KW-1185">Reference proteome</keyword>
<keyword evidence="2" id="KW-0732">Signal</keyword>
<accession>A0A813DPU3</accession>
<reference evidence="3" key="1">
    <citation type="submission" date="2021-02" db="EMBL/GenBank/DDBJ databases">
        <authorList>
            <person name="Dougan E. K."/>
            <person name="Rhodes N."/>
            <person name="Thang M."/>
            <person name="Chan C."/>
        </authorList>
    </citation>
    <scope>NUCLEOTIDE SEQUENCE</scope>
</reference>
<dbReference type="Proteomes" id="UP000654075">
    <property type="component" value="Unassembled WGS sequence"/>
</dbReference>
<dbReference type="AlphaFoldDB" id="A0A813DPU3"/>
<evidence type="ECO:0000313" key="4">
    <source>
        <dbReference type="Proteomes" id="UP000654075"/>
    </source>
</evidence>
<gene>
    <name evidence="3" type="ORF">PGLA1383_LOCUS7894</name>
</gene>
<organism evidence="3 4">
    <name type="scientific">Polarella glacialis</name>
    <name type="common">Dinoflagellate</name>
    <dbReference type="NCBI Taxonomy" id="89957"/>
    <lineage>
        <taxon>Eukaryota</taxon>
        <taxon>Sar</taxon>
        <taxon>Alveolata</taxon>
        <taxon>Dinophyceae</taxon>
        <taxon>Suessiales</taxon>
        <taxon>Suessiaceae</taxon>
        <taxon>Polarella</taxon>
    </lineage>
</organism>
<evidence type="ECO:0000256" key="1">
    <source>
        <dbReference type="SAM" id="MobiDB-lite"/>
    </source>
</evidence>
<evidence type="ECO:0000256" key="2">
    <source>
        <dbReference type="SAM" id="SignalP"/>
    </source>
</evidence>
<feature type="region of interest" description="Disordered" evidence="1">
    <location>
        <begin position="129"/>
        <end position="157"/>
    </location>
</feature>
<evidence type="ECO:0000313" key="3">
    <source>
        <dbReference type="EMBL" id="CAE8589116.1"/>
    </source>
</evidence>
<feature type="compositionally biased region" description="Basic and acidic residues" evidence="1">
    <location>
        <begin position="142"/>
        <end position="157"/>
    </location>
</feature>
<comment type="caution">
    <text evidence="3">The sequence shown here is derived from an EMBL/GenBank/DDBJ whole genome shotgun (WGS) entry which is preliminary data.</text>
</comment>
<proteinExistence type="predicted"/>